<dbReference type="NCBIfam" id="NF041000">
    <property type="entry name" value="ATPase_ComGA"/>
    <property type="match status" value="1"/>
</dbReference>
<feature type="domain" description="Bacterial type II secretion system protein E" evidence="4">
    <location>
        <begin position="6"/>
        <end position="236"/>
    </location>
</feature>
<dbReference type="InterPro" id="IPR027417">
    <property type="entry name" value="P-loop_NTPase"/>
</dbReference>
<dbReference type="Gene3D" id="3.40.50.300">
    <property type="entry name" value="P-loop containing nucleotide triphosphate hydrolases"/>
    <property type="match status" value="1"/>
</dbReference>
<dbReference type="EMBL" id="ACGP01000178">
    <property type="protein sequence ID" value="EEI23902.1"/>
    <property type="molecule type" value="Genomic_DNA"/>
</dbReference>
<dbReference type="Pfam" id="PF00437">
    <property type="entry name" value="T2SSE"/>
    <property type="match status" value="1"/>
</dbReference>
<proteinExistence type="inferred from homology"/>
<protein>
    <submittedName>
        <fullName evidence="5">Type II/IV secretion system protein</fullName>
    </submittedName>
</protein>
<dbReference type="PATRIC" id="fig|1423757.3.peg.800"/>
<evidence type="ECO:0000256" key="1">
    <source>
        <dbReference type="ARBA" id="ARBA00006611"/>
    </source>
</evidence>
<sequence>MEINEQVATLYNTAINYHASDIYFLPVNDQYVIKIRNSESLMDWKIMSAVRARRMMNYCKYMADMALSELRRPQIGSMDWQVADRQYSLRLSSVGDFSGAESMVVRIIYDLEEIKTAFFDLEALKKVRQMTSRRGLVIFSGPTGSGKTTTIYNLVNQTSAGKIVMTIEDPVEIKQSNYLQLQVNRKAGMAYSDLIKVGLRHRPDIFIVGEIRDELTAKAAIKAALSGHLVYSTIHA</sequence>
<dbReference type="PANTHER" id="PTHR30258">
    <property type="entry name" value="TYPE II SECRETION SYSTEM PROTEIN GSPE-RELATED"/>
    <property type="match status" value="1"/>
</dbReference>
<dbReference type="Proteomes" id="UP000003752">
    <property type="component" value="Unassembled WGS sequence"/>
</dbReference>
<evidence type="ECO:0000313" key="5">
    <source>
        <dbReference type="EMBL" id="EEI23902.1"/>
    </source>
</evidence>
<gene>
    <name evidence="5" type="primary">comGA</name>
    <name evidence="5" type="ORF">HMPREF0519_2068</name>
</gene>
<dbReference type="PANTHER" id="PTHR30258:SF2">
    <property type="entry name" value="COMG OPERON PROTEIN 1"/>
    <property type="match status" value="1"/>
</dbReference>
<reference evidence="5 6" key="1">
    <citation type="submission" date="2009-01" db="EMBL/GenBank/DDBJ databases">
        <authorList>
            <person name="Qin X."/>
            <person name="Bachman B."/>
            <person name="Battles P."/>
            <person name="Bell A."/>
            <person name="Bess C."/>
            <person name="Bickham C."/>
            <person name="Chaboub L."/>
            <person name="Chen D."/>
            <person name="Coyle M."/>
            <person name="Deiros D.R."/>
            <person name="Dinh H."/>
            <person name="Forbes L."/>
            <person name="Fowler G."/>
            <person name="Francisco L."/>
            <person name="Fu Q."/>
            <person name="Gubbala S."/>
            <person name="Hale W."/>
            <person name="Han Y."/>
            <person name="Hemphill L."/>
            <person name="Highlander S.K."/>
            <person name="Hirani K."/>
            <person name="Hogues M."/>
            <person name="Jackson L."/>
            <person name="Jakkamsetti A."/>
            <person name="Javaid M."/>
            <person name="Jiang H."/>
            <person name="Korchina V."/>
            <person name="Kovar C."/>
            <person name="Lara F."/>
            <person name="Lee S."/>
            <person name="Mata R."/>
            <person name="Mathew T."/>
            <person name="Moen C."/>
            <person name="Morales K."/>
            <person name="Munidasa M."/>
            <person name="Nazareth L."/>
            <person name="Ngo R."/>
            <person name="Nguyen L."/>
            <person name="Okwuonu G."/>
            <person name="Ongeri F."/>
            <person name="Patil S."/>
            <person name="Petrosino J."/>
            <person name="Pham C."/>
            <person name="Pham P."/>
            <person name="Pu L.-L."/>
            <person name="Puazo M."/>
            <person name="Raj R."/>
            <person name="Reid J."/>
            <person name="Rouhana J."/>
            <person name="Saada N."/>
            <person name="Shang Y."/>
            <person name="Simmons D."/>
            <person name="Thornton R."/>
            <person name="Warren J."/>
            <person name="Weissenberger G."/>
            <person name="Zhang J."/>
            <person name="Zhang L."/>
            <person name="Zhou C."/>
            <person name="Zhu D."/>
            <person name="Muzny D."/>
            <person name="Worley K."/>
            <person name="Gibbs R."/>
        </authorList>
    </citation>
    <scope>NUCLEOTIDE SEQUENCE [LARGE SCALE GENOMIC DNA]</scope>
    <source>
        <strain evidence="6">ATCC 8290 / DSM 20176 / CCUG 30140 / JCM 1155 / KCTC 3500 / NBRC 15886 / NCIMB 8040 / NRRL B-1843 / 9</strain>
    </source>
</reference>
<name>C0XLF7_LENH9</name>
<evidence type="ECO:0000256" key="3">
    <source>
        <dbReference type="ARBA" id="ARBA00022840"/>
    </source>
</evidence>
<keyword evidence="2" id="KW-0547">Nucleotide-binding</keyword>
<evidence type="ECO:0000313" key="6">
    <source>
        <dbReference type="Proteomes" id="UP000003752"/>
    </source>
</evidence>
<dbReference type="SUPFAM" id="SSF52540">
    <property type="entry name" value="P-loop containing nucleoside triphosphate hydrolases"/>
    <property type="match status" value="1"/>
</dbReference>
<comment type="similarity">
    <text evidence="1">Belongs to the GSP E family.</text>
</comment>
<dbReference type="AlphaFoldDB" id="C0XLF7"/>
<dbReference type="GO" id="GO:0016887">
    <property type="term" value="F:ATP hydrolysis activity"/>
    <property type="evidence" value="ECO:0007669"/>
    <property type="project" value="TreeGrafter"/>
</dbReference>
<dbReference type="RefSeq" id="WP_004561397.1">
    <property type="nucleotide sequence ID" value="NZ_AZDF01000002.1"/>
</dbReference>
<evidence type="ECO:0000256" key="2">
    <source>
        <dbReference type="ARBA" id="ARBA00022741"/>
    </source>
</evidence>
<dbReference type="GO" id="GO:0005886">
    <property type="term" value="C:plasma membrane"/>
    <property type="evidence" value="ECO:0007669"/>
    <property type="project" value="TreeGrafter"/>
</dbReference>
<dbReference type="SMR" id="C0XLF7"/>
<dbReference type="Gene3D" id="3.30.450.90">
    <property type="match status" value="1"/>
</dbReference>
<accession>C0XLF7</accession>
<organism evidence="5 6">
    <name type="scientific">Lentilactobacillus hilgardii (strain ATCC 8290 / DSM 20176 / CCUG 30140 / JCM 1155 / KCTC 3500 / NBRC 15886 / NCIMB 8040 / NRRL B-1843 / 9)</name>
    <dbReference type="NCBI Taxonomy" id="1423757"/>
    <lineage>
        <taxon>Bacteria</taxon>
        <taxon>Bacillati</taxon>
        <taxon>Bacillota</taxon>
        <taxon>Bacilli</taxon>
        <taxon>Lactobacillales</taxon>
        <taxon>Lactobacillaceae</taxon>
        <taxon>Lentilactobacillus</taxon>
    </lineage>
</organism>
<dbReference type="GO" id="GO:0005524">
    <property type="term" value="F:ATP binding"/>
    <property type="evidence" value="ECO:0007669"/>
    <property type="project" value="UniProtKB-KW"/>
</dbReference>
<evidence type="ECO:0000259" key="4">
    <source>
        <dbReference type="Pfam" id="PF00437"/>
    </source>
</evidence>
<dbReference type="HOGENOM" id="CLU_013446_3_1_9"/>
<keyword evidence="6" id="KW-1185">Reference proteome</keyword>
<dbReference type="InterPro" id="IPR047667">
    <property type="entry name" value="ATPase_ComGA"/>
</dbReference>
<dbReference type="InterPro" id="IPR001482">
    <property type="entry name" value="T2SS/T4SS_dom"/>
</dbReference>
<keyword evidence="3" id="KW-0067">ATP-binding</keyword>
<comment type="caution">
    <text evidence="5">The sequence shown here is derived from an EMBL/GenBank/DDBJ whole genome shotgun (WGS) entry which is preliminary data.</text>
</comment>